<reference evidence="11 12" key="1">
    <citation type="submission" date="2016-03" db="EMBL/GenBank/DDBJ databases">
        <authorList>
            <person name="Ploux O."/>
        </authorList>
    </citation>
    <scope>NUCLEOTIDE SEQUENCE [LARGE SCALE GENOMIC DNA]</scope>
    <source>
        <strain evidence="11 12">UAMH 11012</strain>
    </source>
</reference>
<feature type="domain" description="Protein kinase" evidence="10">
    <location>
        <begin position="274"/>
        <end position="685"/>
    </location>
</feature>
<feature type="compositionally biased region" description="Polar residues" evidence="9">
    <location>
        <begin position="1080"/>
        <end position="1108"/>
    </location>
</feature>
<evidence type="ECO:0000256" key="1">
    <source>
        <dbReference type="ARBA" id="ARBA00012513"/>
    </source>
</evidence>
<gene>
    <name evidence="11" type="ORF">PAC_01421</name>
</gene>
<evidence type="ECO:0000256" key="2">
    <source>
        <dbReference type="ARBA" id="ARBA00022527"/>
    </source>
</evidence>
<dbReference type="PROSITE" id="PS50011">
    <property type="entry name" value="PROTEIN_KINASE_DOM"/>
    <property type="match status" value="1"/>
</dbReference>
<dbReference type="InterPro" id="IPR050660">
    <property type="entry name" value="NEK_Ser/Thr_kinase"/>
</dbReference>
<dbReference type="GO" id="GO:0005524">
    <property type="term" value="F:ATP binding"/>
    <property type="evidence" value="ECO:0007669"/>
    <property type="project" value="UniProtKB-KW"/>
</dbReference>
<evidence type="ECO:0000256" key="8">
    <source>
        <dbReference type="ARBA" id="ARBA00048679"/>
    </source>
</evidence>
<feature type="region of interest" description="Disordered" evidence="9">
    <location>
        <begin position="814"/>
        <end position="937"/>
    </location>
</feature>
<evidence type="ECO:0000256" key="9">
    <source>
        <dbReference type="SAM" id="MobiDB-lite"/>
    </source>
</evidence>
<feature type="compositionally biased region" description="Polar residues" evidence="9">
    <location>
        <begin position="886"/>
        <end position="895"/>
    </location>
</feature>
<feature type="region of interest" description="Disordered" evidence="9">
    <location>
        <begin position="983"/>
        <end position="1007"/>
    </location>
</feature>
<dbReference type="Pfam" id="PF00069">
    <property type="entry name" value="Pkinase"/>
    <property type="match status" value="1"/>
</dbReference>
<dbReference type="OrthoDB" id="5986190at2759"/>
<feature type="compositionally biased region" description="Basic and acidic residues" evidence="9">
    <location>
        <begin position="896"/>
        <end position="911"/>
    </location>
</feature>
<comment type="catalytic activity">
    <reaction evidence="8">
        <text>L-seryl-[protein] + ATP = O-phospho-L-seryl-[protein] + ADP + H(+)</text>
        <dbReference type="Rhea" id="RHEA:17989"/>
        <dbReference type="Rhea" id="RHEA-COMP:9863"/>
        <dbReference type="Rhea" id="RHEA-COMP:11604"/>
        <dbReference type="ChEBI" id="CHEBI:15378"/>
        <dbReference type="ChEBI" id="CHEBI:29999"/>
        <dbReference type="ChEBI" id="CHEBI:30616"/>
        <dbReference type="ChEBI" id="CHEBI:83421"/>
        <dbReference type="ChEBI" id="CHEBI:456216"/>
        <dbReference type="EC" id="2.7.11.1"/>
    </reaction>
</comment>
<evidence type="ECO:0000256" key="7">
    <source>
        <dbReference type="ARBA" id="ARBA00047899"/>
    </source>
</evidence>
<keyword evidence="6" id="KW-0067">ATP-binding</keyword>
<keyword evidence="12" id="KW-1185">Reference proteome</keyword>
<dbReference type="SUPFAM" id="SSF56112">
    <property type="entry name" value="Protein kinase-like (PK-like)"/>
    <property type="match status" value="1"/>
</dbReference>
<feature type="compositionally biased region" description="Low complexity" evidence="9">
    <location>
        <begin position="1053"/>
        <end position="1070"/>
    </location>
</feature>
<feature type="region of interest" description="Disordered" evidence="9">
    <location>
        <begin position="696"/>
        <end position="735"/>
    </location>
</feature>
<protein>
    <recommendedName>
        <fullName evidence="1">non-specific serine/threonine protein kinase</fullName>
        <ecNumber evidence="1">2.7.11.1</ecNumber>
    </recommendedName>
</protein>
<evidence type="ECO:0000256" key="5">
    <source>
        <dbReference type="ARBA" id="ARBA00022777"/>
    </source>
</evidence>
<name>A0A1L7WFJ3_9HELO</name>
<feature type="region of interest" description="Disordered" evidence="9">
    <location>
        <begin position="1038"/>
        <end position="1111"/>
    </location>
</feature>
<dbReference type="Gene3D" id="1.10.510.10">
    <property type="entry name" value="Transferase(Phosphotransferase) domain 1"/>
    <property type="match status" value="1"/>
</dbReference>
<feature type="compositionally biased region" description="Polar residues" evidence="9">
    <location>
        <begin position="787"/>
        <end position="796"/>
    </location>
</feature>
<dbReference type="GO" id="GO:0004674">
    <property type="term" value="F:protein serine/threonine kinase activity"/>
    <property type="evidence" value="ECO:0007669"/>
    <property type="project" value="UniProtKB-KW"/>
</dbReference>
<keyword evidence="4" id="KW-0547">Nucleotide-binding</keyword>
<evidence type="ECO:0000313" key="12">
    <source>
        <dbReference type="Proteomes" id="UP000184330"/>
    </source>
</evidence>
<proteinExistence type="predicted"/>
<dbReference type="InterPro" id="IPR011009">
    <property type="entry name" value="Kinase-like_dom_sf"/>
</dbReference>
<dbReference type="EMBL" id="FJOG01000002">
    <property type="protein sequence ID" value="CZR51544.1"/>
    <property type="molecule type" value="Genomic_DNA"/>
</dbReference>
<keyword evidence="5" id="KW-0418">Kinase</keyword>
<accession>A0A1L7WFJ3</accession>
<dbReference type="SMART" id="SM00220">
    <property type="entry name" value="S_TKc"/>
    <property type="match status" value="1"/>
</dbReference>
<dbReference type="PROSITE" id="PS00108">
    <property type="entry name" value="PROTEIN_KINASE_ST"/>
    <property type="match status" value="1"/>
</dbReference>
<dbReference type="InterPro" id="IPR008271">
    <property type="entry name" value="Ser/Thr_kinase_AS"/>
</dbReference>
<evidence type="ECO:0000256" key="3">
    <source>
        <dbReference type="ARBA" id="ARBA00022679"/>
    </source>
</evidence>
<dbReference type="InterPro" id="IPR000719">
    <property type="entry name" value="Prot_kinase_dom"/>
</dbReference>
<dbReference type="PANTHER" id="PTHR43671">
    <property type="entry name" value="SERINE/THREONINE-PROTEIN KINASE NEK"/>
    <property type="match status" value="1"/>
</dbReference>
<keyword evidence="3" id="KW-0808">Transferase</keyword>
<evidence type="ECO:0000256" key="6">
    <source>
        <dbReference type="ARBA" id="ARBA00022840"/>
    </source>
</evidence>
<feature type="region of interest" description="Disordered" evidence="9">
    <location>
        <begin position="76"/>
        <end position="117"/>
    </location>
</feature>
<feature type="compositionally biased region" description="Polar residues" evidence="9">
    <location>
        <begin position="928"/>
        <end position="937"/>
    </location>
</feature>
<dbReference type="EC" id="2.7.11.1" evidence="1"/>
<organism evidence="11 12">
    <name type="scientific">Phialocephala subalpina</name>
    <dbReference type="NCBI Taxonomy" id="576137"/>
    <lineage>
        <taxon>Eukaryota</taxon>
        <taxon>Fungi</taxon>
        <taxon>Dikarya</taxon>
        <taxon>Ascomycota</taxon>
        <taxon>Pezizomycotina</taxon>
        <taxon>Leotiomycetes</taxon>
        <taxon>Helotiales</taxon>
        <taxon>Mollisiaceae</taxon>
        <taxon>Phialocephala</taxon>
        <taxon>Phialocephala fortinii species complex</taxon>
    </lineage>
</organism>
<evidence type="ECO:0000313" key="11">
    <source>
        <dbReference type="EMBL" id="CZR51544.1"/>
    </source>
</evidence>
<evidence type="ECO:0000259" key="10">
    <source>
        <dbReference type="PROSITE" id="PS50011"/>
    </source>
</evidence>
<comment type="catalytic activity">
    <reaction evidence="7">
        <text>L-threonyl-[protein] + ATP = O-phospho-L-threonyl-[protein] + ADP + H(+)</text>
        <dbReference type="Rhea" id="RHEA:46608"/>
        <dbReference type="Rhea" id="RHEA-COMP:11060"/>
        <dbReference type="Rhea" id="RHEA-COMP:11605"/>
        <dbReference type="ChEBI" id="CHEBI:15378"/>
        <dbReference type="ChEBI" id="CHEBI:30013"/>
        <dbReference type="ChEBI" id="CHEBI:30616"/>
        <dbReference type="ChEBI" id="CHEBI:61977"/>
        <dbReference type="ChEBI" id="CHEBI:456216"/>
        <dbReference type="EC" id="2.7.11.1"/>
    </reaction>
</comment>
<dbReference type="PANTHER" id="PTHR43671:SF98">
    <property type="entry name" value="SERINE_THREONINE-PROTEIN KINASE NEK11"/>
    <property type="match status" value="1"/>
</dbReference>
<keyword evidence="2" id="KW-0723">Serine/threonine-protein kinase</keyword>
<dbReference type="Proteomes" id="UP000184330">
    <property type="component" value="Unassembled WGS sequence"/>
</dbReference>
<evidence type="ECO:0000256" key="4">
    <source>
        <dbReference type="ARBA" id="ARBA00022741"/>
    </source>
</evidence>
<feature type="compositionally biased region" description="Polar residues" evidence="9">
    <location>
        <begin position="766"/>
        <end position="777"/>
    </location>
</feature>
<sequence>MRGSSSGDMCELAHRRYDGIGKFQMQLHKACRLPANDQEVRQAGRSLVEFELNSALSLVYYVSFITEYELPVSPNTPADTVMEDGNTPERGTQRKEHQPGLGLNNISNGKEHETSGDPVSFLREREIRDRLSEAVYNDDSAITDQFIAEHDLEEIWEPQMLKDFLAVLGYGGTGTLVETVRKNLIKTISILVHIGWENWPKFETIFFPNGWEGEVHRKDPGKPYPHEVLKEATFLGSGRAAREFFNTQYAYFPVVIEEGSNMIIPRTQPLPFIKSKQEEIADGGFGIVTKEVIAPHYFRPKSEFGISDTLSQEFVVARKRFPAKGHFRTESNNLATLASGLSKHDRLVKHLAFITTGDKTDHGSPNEFNILLPMADTDLKKFLYGKVYEPQCCDLVQLLKEARNLVDALRWLHEDQLLGEKVQVCCHMDLKLDNILIYELNNPAFPAGCWKISDFGISSMTERDDSRIPDAELFRRNTFRTSPAGRLARIVTGRDDVLTSVKRNPGAYSAPEARKDNLIGPPSDIWSFGCILVQILIRVAGGIAFCTSMNFSTKRSNMKTDVLLQNTSMDNLRPSPLSDTVSSSLLPSAFLLYKTFADLGTSVEEMDDRRLSREHGNDHFCQTTAGKAHLNPVVREWLESSELFDHTFQNRILIESCKKVIKRALKVEPDQRPSARRLQRELSAVCERRQIPEARDSSLLAFPHPVDGAQPPSQRYLRPSDDTNLGSPQPKVLEGIQNLGPSQAESAPLMSSNLPLQSAVGHRQLTKSSSSQVQQRELPTPPDDQPDSSGAKSPNVTGVLDSGIKTFSLTGIEALPRDRSPHDLTGLDPVLSREPDTHPIPRPSPQIDMQPPSAFEAQSSRSTDILPVQHLSPSQNDPSESRSGKQRPQTGPNQRHSIDYQDRPPVGHEFADPSTQPPEIRQARFPNGKSTVLSSSFPARIADPTSVTSSKPSRANYISMNIEKPRSQSLPLQQITTIAEQVEHDSASKAQRVSFPPPQGPSNSRTSAQYIMSPVPQQNTVNAPDSAQQELSPLSYGLRSSSTLPVQDGGSHGSQSSGESSGPHSSQPGSDFWRQDRMNRSQWTDIRRSSGQSSAPSVDAGKTNNHTFTDVPPNTFMTLVSSTAAKIAFVAAGSIDVSTLDTPYYRSKIVAPPTFAWEKGRLAGNFLALLGYSRANKSYIFQVYKLNATPELECIKVELARLPSFEKFDVSRNGRLLIGGAGEVYLTNSFNEEPSELETGLQEEYNLRTVWFSTSGLIAFAWFTRPGNHRKSLHVGTVPRSKPGERDALVEKEKTSAYLGLLRRASSSRKEPPNP</sequence>
<feature type="region of interest" description="Disordered" evidence="9">
    <location>
        <begin position="760"/>
        <end position="800"/>
    </location>
</feature>